<keyword evidence="4 8" id="KW-0560">Oxidoreductase</keyword>
<keyword evidence="9" id="KW-1185">Reference proteome</keyword>
<dbReference type="EMBL" id="CP002018">
    <property type="protein sequence ID" value="AEM39939.1"/>
    <property type="molecule type" value="Genomic_DNA"/>
</dbReference>
<protein>
    <submittedName>
        <fullName evidence="8">Protoporphyrinogen oxidase</fullName>
        <ecNumber evidence="8">1.3.3.4</ecNumber>
    </submittedName>
</protein>
<dbReference type="GO" id="GO:0004729">
    <property type="term" value="F:oxygen-dependent protoporphyrinogen oxidase activity"/>
    <property type="evidence" value="ECO:0007669"/>
    <property type="project" value="UniProtKB-EC"/>
</dbReference>
<gene>
    <name evidence="8" type="primary">hemG</name>
    <name evidence="8" type="ordered locus">KVU_0100</name>
</gene>
<evidence type="ECO:0000313" key="9">
    <source>
        <dbReference type="Proteomes" id="UP000000692"/>
    </source>
</evidence>
<accession>F9Y8D0</accession>
<dbReference type="PATRIC" id="fig|759362.5.peg.107"/>
<dbReference type="AlphaFoldDB" id="F9Y8D0"/>
<dbReference type="Pfam" id="PF01593">
    <property type="entry name" value="Amino_oxidase"/>
    <property type="match status" value="1"/>
</dbReference>
<dbReference type="SUPFAM" id="SSF54373">
    <property type="entry name" value="FAD-linked reductases, C-terminal domain"/>
    <property type="match status" value="1"/>
</dbReference>
<comment type="cofactor">
    <cofactor evidence="1">
        <name>FAD</name>
        <dbReference type="ChEBI" id="CHEBI:57692"/>
    </cofactor>
</comment>
<evidence type="ECO:0000256" key="1">
    <source>
        <dbReference type="ARBA" id="ARBA00001974"/>
    </source>
</evidence>
<evidence type="ECO:0000256" key="4">
    <source>
        <dbReference type="ARBA" id="ARBA00023002"/>
    </source>
</evidence>
<comment type="pathway">
    <text evidence="6">Porphyrin-containing compound metabolism.</text>
</comment>
<dbReference type="Gene3D" id="3.50.50.60">
    <property type="entry name" value="FAD/NAD(P)-binding domain"/>
    <property type="match status" value="1"/>
</dbReference>
<dbReference type="eggNOG" id="COG1232">
    <property type="taxonomic scope" value="Bacteria"/>
</dbReference>
<evidence type="ECO:0000259" key="7">
    <source>
        <dbReference type="Pfam" id="PF01593"/>
    </source>
</evidence>
<feature type="domain" description="Amine oxidase" evidence="7">
    <location>
        <begin position="16"/>
        <end position="456"/>
    </location>
</feature>
<dbReference type="EC" id="1.3.3.4" evidence="8"/>
<dbReference type="Proteomes" id="UP000000692">
    <property type="component" value="Chromosome"/>
</dbReference>
<dbReference type="NCBIfam" id="TIGR00562">
    <property type="entry name" value="proto_IX_ox"/>
    <property type="match status" value="1"/>
</dbReference>
<evidence type="ECO:0000256" key="5">
    <source>
        <dbReference type="ARBA" id="ARBA00023133"/>
    </source>
</evidence>
<dbReference type="OrthoDB" id="9769600at2"/>
<dbReference type="GO" id="GO:0006783">
    <property type="term" value="P:heme biosynthetic process"/>
    <property type="evidence" value="ECO:0007669"/>
    <property type="project" value="UniProtKB-KW"/>
</dbReference>
<dbReference type="SUPFAM" id="SSF51905">
    <property type="entry name" value="FAD/NAD(P)-binding domain"/>
    <property type="match status" value="1"/>
</dbReference>
<dbReference type="RefSeq" id="WP_013383354.1">
    <property type="nucleotide sequence ID" value="NC_017384.1"/>
</dbReference>
<dbReference type="InterPro" id="IPR036188">
    <property type="entry name" value="FAD/NAD-bd_sf"/>
</dbReference>
<dbReference type="PANTHER" id="PTHR42923">
    <property type="entry name" value="PROTOPORPHYRINOGEN OXIDASE"/>
    <property type="match status" value="1"/>
</dbReference>
<keyword evidence="3" id="KW-0274">FAD</keyword>
<dbReference type="InterPro" id="IPR002937">
    <property type="entry name" value="Amino_oxidase"/>
</dbReference>
<dbReference type="InterPro" id="IPR050464">
    <property type="entry name" value="Zeta_carotene_desat/Oxidored"/>
</dbReference>
<proteinExistence type="predicted"/>
<evidence type="ECO:0000256" key="6">
    <source>
        <dbReference type="ARBA" id="ARBA00023444"/>
    </source>
</evidence>
<evidence type="ECO:0000313" key="8">
    <source>
        <dbReference type="EMBL" id="AEM39939.1"/>
    </source>
</evidence>
<evidence type="ECO:0000256" key="3">
    <source>
        <dbReference type="ARBA" id="ARBA00022827"/>
    </source>
</evidence>
<organism evidence="8 9">
    <name type="scientific">Ketogulonicigenium vulgare (strain WSH-001)</name>
    <dbReference type="NCBI Taxonomy" id="759362"/>
    <lineage>
        <taxon>Bacteria</taxon>
        <taxon>Pseudomonadati</taxon>
        <taxon>Pseudomonadota</taxon>
        <taxon>Alphaproteobacteria</taxon>
        <taxon>Rhodobacterales</taxon>
        <taxon>Roseobacteraceae</taxon>
        <taxon>Ketogulonicigenium</taxon>
    </lineage>
</organism>
<name>F9Y8D0_KETVW</name>
<dbReference type="HOGENOM" id="CLU_009629_3_0_5"/>
<dbReference type="KEGG" id="kvl:KVU_0100"/>
<reference evidence="8 9" key="1">
    <citation type="journal article" date="2011" name="J. Bacteriol.">
        <title>Complete genome sequence of the industrial strain Ketogulonicigenium vulgare WSH-001.</title>
        <authorList>
            <person name="Liu L."/>
            <person name="Li Y."/>
            <person name="Zhang J."/>
            <person name="Zhou Z."/>
            <person name="Liu J."/>
            <person name="Li X."/>
            <person name="Zhou J."/>
            <person name="Du G."/>
            <person name="Wang L."/>
            <person name="Chen J."/>
        </authorList>
    </citation>
    <scope>NUCLEOTIDE SEQUENCE [LARGE SCALE GENOMIC DNA]</scope>
    <source>
        <strain evidence="8 9">WSH-001</strain>
    </source>
</reference>
<dbReference type="InterPro" id="IPR004572">
    <property type="entry name" value="Protoporphyrinogen_oxidase"/>
</dbReference>
<dbReference type="PANTHER" id="PTHR42923:SF3">
    <property type="entry name" value="PROTOPORPHYRINOGEN OXIDASE"/>
    <property type="match status" value="1"/>
</dbReference>
<evidence type="ECO:0000256" key="2">
    <source>
        <dbReference type="ARBA" id="ARBA00022630"/>
    </source>
</evidence>
<keyword evidence="2" id="KW-0285">Flavoprotein</keyword>
<keyword evidence="5" id="KW-0350">Heme biosynthesis</keyword>
<sequence length="460" mass="48595">MTANPTDDVLIIGGGITGLSAAWRLAEAGRRVTVIEAAPRAGGVVETLRDGDWQAELGPNTLLARPALYETLRDLGALDSVILANGAGARRYLAKGGKLQALPRDPISALLSGLTRPALPALFRDLRAKPLDGPDESIASFIRRHFGDYVLRQFIDPFVSGTNGGDPERLSVRAAMPRLALAEGAGNGSVVRGMMAARKAAPPAGDMPENWRRALVSFPQGMQSLPRHLADRFTALGGRLLTGRKVTTLAQSDGGWQVQDDSGTTYHAAQVLVTIPAGFTANLVEGMSLSLADDLRAIPYAPMIAVALGYAAKDVGHPFDGFGGLIPRLEGRRTLGALFASAQFPGRAPEGHHLMNVFLGGRNDETITALDDDALLAQVQSDLGDLMGLRAPPVWHRIHRMPHAIPQYEVGHLSLLQRIDGAVAQMPGLGLIGSWRDGISVGDCLASGQRAAAALLGQTA</sequence>